<evidence type="ECO:0008006" key="4">
    <source>
        <dbReference type="Google" id="ProtNLM"/>
    </source>
</evidence>
<evidence type="ECO:0000313" key="3">
    <source>
        <dbReference type="Proteomes" id="UP001500610"/>
    </source>
</evidence>
<dbReference type="RefSeq" id="WP_226025745.1">
    <property type="nucleotide sequence ID" value="NZ_BAABIV010000021.1"/>
</dbReference>
<feature type="compositionally biased region" description="Low complexity" evidence="1">
    <location>
        <begin position="133"/>
        <end position="162"/>
    </location>
</feature>
<proteinExistence type="predicted"/>
<feature type="region of interest" description="Disordered" evidence="1">
    <location>
        <begin position="125"/>
        <end position="299"/>
    </location>
</feature>
<name>A0ABP9IIW0_9ACTN</name>
<dbReference type="Proteomes" id="UP001500610">
    <property type="component" value="Unassembled WGS sequence"/>
</dbReference>
<accession>A0ABP9IIW0</accession>
<protein>
    <recommendedName>
        <fullName evidence="4">Secreted protein</fullName>
    </recommendedName>
</protein>
<evidence type="ECO:0000313" key="2">
    <source>
        <dbReference type="EMBL" id="GAA4997969.1"/>
    </source>
</evidence>
<reference evidence="3" key="1">
    <citation type="journal article" date="2019" name="Int. J. Syst. Evol. Microbiol.">
        <title>The Global Catalogue of Microorganisms (GCM) 10K type strain sequencing project: providing services to taxonomists for standard genome sequencing and annotation.</title>
        <authorList>
            <consortium name="The Broad Institute Genomics Platform"/>
            <consortium name="The Broad Institute Genome Sequencing Center for Infectious Disease"/>
            <person name="Wu L."/>
            <person name="Ma J."/>
        </authorList>
    </citation>
    <scope>NUCLEOTIDE SEQUENCE [LARGE SCALE GENOMIC DNA]</scope>
    <source>
        <strain evidence="3">JCM 17657</strain>
    </source>
</reference>
<sequence>MIWSAVLPGAALRVLRTAAGRRALHVALLVGGVFVLGLLCGGRAQAADEGPGGLTETAGRVLDGTAQPRSRAPEAAAVQDTAAVPGPGAGALLPDLRPVAESVVQAVDDRVVRPAGAAVATVTEGVGLGLPGPSGSSGRPADPLDPIDVPDLVDVPGLIDLPGSADVPEPDDVPGSADVLDPADRGGAFGGARPAVPDPRAEPAPAVVDTSRTVDPSGDTADAPVAERTAGPAHVVGYGPQSGVGAAPDAHPGRHRAATAHTGYAPAHPVPHGGLGDPDGALGTASGVDQGTPRHGDTRALAPQHRLAFRLVPGAPERADAAGVREPYRDILVSPA</sequence>
<evidence type="ECO:0000256" key="1">
    <source>
        <dbReference type="SAM" id="MobiDB-lite"/>
    </source>
</evidence>
<keyword evidence="3" id="KW-1185">Reference proteome</keyword>
<organism evidence="2 3">
    <name type="scientific">Streptomyces hyderabadensis</name>
    <dbReference type="NCBI Taxonomy" id="598549"/>
    <lineage>
        <taxon>Bacteria</taxon>
        <taxon>Bacillati</taxon>
        <taxon>Actinomycetota</taxon>
        <taxon>Actinomycetes</taxon>
        <taxon>Kitasatosporales</taxon>
        <taxon>Streptomycetaceae</taxon>
        <taxon>Streptomyces</taxon>
    </lineage>
</organism>
<gene>
    <name evidence="2" type="ORF">GCM10023257_46190</name>
</gene>
<dbReference type="EMBL" id="BAABIV010000021">
    <property type="protein sequence ID" value="GAA4997969.1"/>
    <property type="molecule type" value="Genomic_DNA"/>
</dbReference>
<comment type="caution">
    <text evidence="2">The sequence shown here is derived from an EMBL/GenBank/DDBJ whole genome shotgun (WGS) entry which is preliminary data.</text>
</comment>